<evidence type="ECO:0000256" key="6">
    <source>
        <dbReference type="SAM" id="Phobius"/>
    </source>
</evidence>
<evidence type="ECO:0000313" key="8">
    <source>
        <dbReference type="EMBL" id="HIQ63196.1"/>
    </source>
</evidence>
<evidence type="ECO:0000313" key="9">
    <source>
        <dbReference type="Proteomes" id="UP000886819"/>
    </source>
</evidence>
<organism evidence="8 9">
    <name type="scientific">Candidatus Avichristensenella intestinipullorum</name>
    <dbReference type="NCBI Taxonomy" id="2840693"/>
    <lineage>
        <taxon>Bacteria</taxon>
        <taxon>Bacillati</taxon>
        <taxon>Bacillota</taxon>
        <taxon>Clostridia</taxon>
        <taxon>Candidatus Avichristensenella</taxon>
    </lineage>
</organism>
<dbReference type="InterPro" id="IPR051401">
    <property type="entry name" value="GtrA_CellWall_Glycosyl"/>
</dbReference>
<reference evidence="8" key="1">
    <citation type="submission" date="2020-10" db="EMBL/GenBank/DDBJ databases">
        <authorList>
            <person name="Gilroy R."/>
        </authorList>
    </citation>
    <scope>NUCLEOTIDE SEQUENCE</scope>
    <source>
        <strain evidence="8">ChiHile30-977</strain>
    </source>
</reference>
<keyword evidence="4 6" id="KW-1133">Transmembrane helix</keyword>
<keyword evidence="5 6" id="KW-0472">Membrane</keyword>
<evidence type="ECO:0000256" key="3">
    <source>
        <dbReference type="ARBA" id="ARBA00022692"/>
    </source>
</evidence>
<feature type="transmembrane region" description="Helical" evidence="6">
    <location>
        <begin position="69"/>
        <end position="90"/>
    </location>
</feature>
<dbReference type="PANTHER" id="PTHR38459:SF5">
    <property type="entry name" value="CELL WALL TEICHOIC ACID GLYCOSYLATION PROTEIN GTCA"/>
    <property type="match status" value="1"/>
</dbReference>
<dbReference type="AlphaFoldDB" id="A0A9D0YXI1"/>
<dbReference type="InterPro" id="IPR007267">
    <property type="entry name" value="GtrA_DPMS_TM"/>
</dbReference>
<accession>A0A9D0YXI1</accession>
<name>A0A9D0YXI1_9FIRM</name>
<reference evidence="8" key="2">
    <citation type="journal article" date="2021" name="PeerJ">
        <title>Extensive microbial diversity within the chicken gut microbiome revealed by metagenomics and culture.</title>
        <authorList>
            <person name="Gilroy R."/>
            <person name="Ravi A."/>
            <person name="Getino M."/>
            <person name="Pursley I."/>
            <person name="Horton D.L."/>
            <person name="Alikhan N.F."/>
            <person name="Baker D."/>
            <person name="Gharbi K."/>
            <person name="Hall N."/>
            <person name="Watson M."/>
            <person name="Adriaenssens E.M."/>
            <person name="Foster-Nyarko E."/>
            <person name="Jarju S."/>
            <person name="Secka A."/>
            <person name="Antonio M."/>
            <person name="Oren A."/>
            <person name="Chaudhuri R.R."/>
            <person name="La Ragione R."/>
            <person name="Hildebrand F."/>
            <person name="Pallen M.J."/>
        </authorList>
    </citation>
    <scope>NUCLEOTIDE SEQUENCE</scope>
    <source>
        <strain evidence="8">ChiHile30-977</strain>
    </source>
</reference>
<dbReference type="GO" id="GO:0005886">
    <property type="term" value="C:plasma membrane"/>
    <property type="evidence" value="ECO:0007669"/>
    <property type="project" value="TreeGrafter"/>
</dbReference>
<comment type="similarity">
    <text evidence="2">Belongs to the GtrA family.</text>
</comment>
<evidence type="ECO:0000256" key="1">
    <source>
        <dbReference type="ARBA" id="ARBA00004141"/>
    </source>
</evidence>
<protein>
    <submittedName>
        <fullName evidence="8">GtrA family protein</fullName>
    </submittedName>
</protein>
<feature type="domain" description="GtrA/DPMS transmembrane" evidence="7">
    <location>
        <begin position="3"/>
        <end position="121"/>
    </location>
</feature>
<feature type="transmembrane region" description="Helical" evidence="6">
    <location>
        <begin position="30"/>
        <end position="48"/>
    </location>
</feature>
<evidence type="ECO:0000256" key="5">
    <source>
        <dbReference type="ARBA" id="ARBA00023136"/>
    </source>
</evidence>
<feature type="transmembrane region" description="Helical" evidence="6">
    <location>
        <begin position="102"/>
        <end position="120"/>
    </location>
</feature>
<evidence type="ECO:0000256" key="4">
    <source>
        <dbReference type="ARBA" id="ARBA00022989"/>
    </source>
</evidence>
<comment type="caution">
    <text evidence="8">The sequence shown here is derived from an EMBL/GenBank/DDBJ whole genome shotgun (WGS) entry which is preliminary data.</text>
</comment>
<evidence type="ECO:0000256" key="2">
    <source>
        <dbReference type="ARBA" id="ARBA00009399"/>
    </source>
</evidence>
<keyword evidence="3 6" id="KW-0812">Transmembrane</keyword>
<dbReference type="EMBL" id="DVFI01000092">
    <property type="protein sequence ID" value="HIQ63196.1"/>
    <property type="molecule type" value="Genomic_DNA"/>
</dbReference>
<dbReference type="Proteomes" id="UP000886819">
    <property type="component" value="Unassembled WGS sequence"/>
</dbReference>
<comment type="subcellular location">
    <subcellularLocation>
        <location evidence="1">Membrane</location>
        <topology evidence="1">Multi-pass membrane protein</topology>
    </subcellularLocation>
</comment>
<sequence>MLRYLIIGGLTTLLDYAVFALMFNALGVHYQIASVFSWMAAVAFAFCGNKWVVFRAHARDLRTLLRESVSFVTARLATLGVNALFLYVSVDMLGMHANLAKLLANVLVIILNYVLSRLFVFKRG</sequence>
<evidence type="ECO:0000259" key="7">
    <source>
        <dbReference type="Pfam" id="PF04138"/>
    </source>
</evidence>
<dbReference type="PANTHER" id="PTHR38459">
    <property type="entry name" value="PROPHAGE BACTOPRENOL-LINKED GLUCOSE TRANSLOCASE HOMOLOG"/>
    <property type="match status" value="1"/>
</dbReference>
<gene>
    <name evidence="8" type="ORF">IAA66_06360</name>
</gene>
<dbReference type="Pfam" id="PF04138">
    <property type="entry name" value="GtrA_DPMS_TM"/>
    <property type="match status" value="1"/>
</dbReference>
<proteinExistence type="inferred from homology"/>
<dbReference type="GO" id="GO:0000271">
    <property type="term" value="P:polysaccharide biosynthetic process"/>
    <property type="evidence" value="ECO:0007669"/>
    <property type="project" value="InterPro"/>
</dbReference>